<feature type="signal peptide" evidence="1">
    <location>
        <begin position="1"/>
        <end position="21"/>
    </location>
</feature>
<feature type="chain" id="PRO_5034176380" evidence="1">
    <location>
        <begin position="22"/>
        <end position="552"/>
    </location>
</feature>
<dbReference type="KEGG" id="hazt:108678237"/>
<organism evidence="2 3">
    <name type="scientific">Hyalella azteca</name>
    <name type="common">Amphipod</name>
    <dbReference type="NCBI Taxonomy" id="294128"/>
    <lineage>
        <taxon>Eukaryota</taxon>
        <taxon>Metazoa</taxon>
        <taxon>Ecdysozoa</taxon>
        <taxon>Arthropoda</taxon>
        <taxon>Crustacea</taxon>
        <taxon>Multicrustacea</taxon>
        <taxon>Malacostraca</taxon>
        <taxon>Eumalacostraca</taxon>
        <taxon>Peracarida</taxon>
        <taxon>Amphipoda</taxon>
        <taxon>Senticaudata</taxon>
        <taxon>Talitrida</taxon>
        <taxon>Talitroidea</taxon>
        <taxon>Hyalellidae</taxon>
        <taxon>Hyalella</taxon>
    </lineage>
</organism>
<evidence type="ECO:0000313" key="2">
    <source>
        <dbReference type="Proteomes" id="UP000694843"/>
    </source>
</evidence>
<dbReference type="RefSeq" id="XP_018022093.1">
    <property type="nucleotide sequence ID" value="XM_018166604.2"/>
</dbReference>
<gene>
    <name evidence="3" type="primary">LOC108678237</name>
</gene>
<sequence>MKLVQLLPILWELAIFYQVPGGPCHYSGVVMDAIELPIYQRDLNATQSKHTDSKYLCKSRDLPAAVHKLKIPVYLPPFVSSIKISTQPHQVGAFQHPHSSQVNNPNEFHESRAAAVLQLFHCMEESISFDFIYEEEEFKAHIVEDYCTMASIFSDIIEPMKNWENAQEVCDARILTETTAICVGESLIRILDGWLFKPPNTETRLLRDTLIRSLSAVVSVIAAFYGAMYGWGLTKPGDATHDCWAQRISSRISLKLNDQLCLGAREHEDSETRVQKFFENIELKVPNFEPNLDLTQDILISMMDSKISAPIDHDELELTRGMELIENLTLNFAWCILNKLNTRQGSVSPAKILKDICGAFVERISQLNAHTVSTASFVGRLTIEEDQYTEYHEEVLYNFDEQIVVKENFNFNEISKNKPRLFTNVEPYVVEDEQAFKRELQFNHPYLKYFLDHSLNEFPSEDSHQFDVKKKFQKIKTVLEKLLDALIAILKLDAQLKTRRYVFDASVFGRWAGLDVGLVWTLGWFGRWAGLDVGLVWTLSGGVSEPRVRRCQ</sequence>
<keyword evidence="2" id="KW-1185">Reference proteome</keyword>
<proteinExistence type="predicted"/>
<dbReference type="Proteomes" id="UP000694843">
    <property type="component" value="Unplaced"/>
</dbReference>
<keyword evidence="1" id="KW-0732">Signal</keyword>
<protein>
    <submittedName>
        <fullName evidence="3">Uncharacterized protein LOC108678237</fullName>
    </submittedName>
</protein>
<accession>A0A8B7P7R3</accession>
<dbReference type="GeneID" id="108678237"/>
<evidence type="ECO:0000256" key="1">
    <source>
        <dbReference type="SAM" id="SignalP"/>
    </source>
</evidence>
<evidence type="ECO:0000313" key="3">
    <source>
        <dbReference type="RefSeq" id="XP_018022093.1"/>
    </source>
</evidence>
<name>A0A8B7P7R3_HYAAZ</name>
<dbReference type="AlphaFoldDB" id="A0A8B7P7R3"/>
<reference evidence="3" key="1">
    <citation type="submission" date="2025-08" db="UniProtKB">
        <authorList>
            <consortium name="RefSeq"/>
        </authorList>
    </citation>
    <scope>IDENTIFICATION</scope>
    <source>
        <tissue evidence="3">Whole organism</tissue>
    </source>
</reference>